<reference evidence="2 3" key="1">
    <citation type="submission" date="2016-10" db="EMBL/GenBank/DDBJ databases">
        <title>Comparative genomics of Bacillus thuringiensis reveals a path to pathogens against multiple invertebrate hosts.</title>
        <authorList>
            <person name="Zheng J."/>
            <person name="Gao Q."/>
            <person name="Liu H."/>
            <person name="Peng D."/>
            <person name="Ruan L."/>
            <person name="Sun M."/>
        </authorList>
    </citation>
    <scope>NUCLEOTIDE SEQUENCE [LARGE SCALE GENOMIC DNA]</scope>
    <source>
        <strain evidence="2">CTC</strain>
    </source>
</reference>
<dbReference type="EMBL" id="NFEL01000047">
    <property type="protein sequence ID" value="OUA07024.1"/>
    <property type="molecule type" value="Genomic_DNA"/>
</dbReference>
<organism evidence="2 3">
    <name type="scientific">Bacillus thuringiensis subsp. finitimus</name>
    <dbReference type="NCBI Taxonomy" id="29337"/>
    <lineage>
        <taxon>Bacteria</taxon>
        <taxon>Bacillati</taxon>
        <taxon>Bacillota</taxon>
        <taxon>Bacilli</taxon>
        <taxon>Bacillales</taxon>
        <taxon>Bacillaceae</taxon>
        <taxon>Bacillus</taxon>
        <taxon>Bacillus cereus group</taxon>
    </lineage>
</organism>
<feature type="transmembrane region" description="Helical" evidence="1">
    <location>
        <begin position="12"/>
        <end position="36"/>
    </location>
</feature>
<protein>
    <submittedName>
        <fullName evidence="2">Uncharacterized protein</fullName>
    </submittedName>
</protein>
<comment type="caution">
    <text evidence="2">The sequence shown here is derived from an EMBL/GenBank/DDBJ whole genome shotgun (WGS) entry which is preliminary data.</text>
</comment>
<dbReference type="Proteomes" id="UP000195030">
    <property type="component" value="Unassembled WGS sequence"/>
</dbReference>
<keyword evidence="1" id="KW-1133">Transmembrane helix</keyword>
<keyword evidence="1" id="KW-0812">Transmembrane</keyword>
<name>A0A243GH87_BACTF</name>
<keyword evidence="1" id="KW-0472">Membrane</keyword>
<sequence>MLRKHSYKVIKLTNTFIKIFCVFFLLYFQSISIIMAKSQTNVISDFKQALLKNDKKLMRSYVTEGIELPTFQTNKHIHEIKIVPSPKEDTTILISYFKDTDGKFTIGYILEIVTKNNKISRINQIYDGTNPLMKEATIVKEYEMKYKKHILTPTKFPFEIHEFQGYIYNDYLSLHYYNEDSNGIFKITVSPVHHKLDQNVHKGTKFYNLKHNIKAVYNPHFDLAYELIFQKDGFQYKIALGNKLYIKRKYNVTNLIRIAESMN</sequence>
<evidence type="ECO:0000256" key="1">
    <source>
        <dbReference type="SAM" id="Phobius"/>
    </source>
</evidence>
<evidence type="ECO:0000313" key="2">
    <source>
        <dbReference type="EMBL" id="OUA07024.1"/>
    </source>
</evidence>
<dbReference type="RefSeq" id="WP_088116161.1">
    <property type="nucleotide sequence ID" value="NZ_NFEL01000047.1"/>
</dbReference>
<proteinExistence type="predicted"/>
<gene>
    <name evidence="2" type="ORF">BK772_16195</name>
</gene>
<dbReference type="AlphaFoldDB" id="A0A243GH87"/>
<evidence type="ECO:0000313" key="3">
    <source>
        <dbReference type="Proteomes" id="UP000195030"/>
    </source>
</evidence>
<accession>A0A243GH87</accession>